<dbReference type="InterPro" id="IPR011009">
    <property type="entry name" value="Kinase-like_dom_sf"/>
</dbReference>
<dbReference type="PROSITE" id="PS00107">
    <property type="entry name" value="PROTEIN_KINASE_ATP"/>
    <property type="match status" value="1"/>
</dbReference>
<dbReference type="InterPro" id="IPR000719">
    <property type="entry name" value="Prot_kinase_dom"/>
</dbReference>
<protein>
    <recommendedName>
        <fullName evidence="2">Protein kinase domain-containing protein</fullName>
    </recommendedName>
</protein>
<evidence type="ECO:0000259" key="2">
    <source>
        <dbReference type="PROSITE" id="PS50011"/>
    </source>
</evidence>
<feature type="binding site" evidence="1">
    <location>
        <position position="171"/>
    </location>
    <ligand>
        <name>ATP</name>
        <dbReference type="ChEBI" id="CHEBI:30616"/>
    </ligand>
</feature>
<keyword evidence="1" id="KW-0547">Nucleotide-binding</keyword>
<dbReference type="SUPFAM" id="SSF56112">
    <property type="entry name" value="Protein kinase-like (PK-like)"/>
    <property type="match status" value="1"/>
</dbReference>
<evidence type="ECO:0000313" key="3">
    <source>
        <dbReference type="EMBL" id="CAE8585772.1"/>
    </source>
</evidence>
<sequence>HTSGHSPTPYVAARNAVATYATSAGGYASPAAPVMPMHMMQGSAWLDYQLQSPRRLMPNAGHRVINGVAGGTMSDAQPKFVIAAPSVSFSATSPLDLAAVESGMRTPAPPAPGRALVKAPPERLAPGTDLAVGHLQLRCAEMLGSGSYSTVWRADVKHLGRREDVDEVALKDVFCRSESALQQSLFEVQLLIAVERGCAKAAAAAEVKGLDIQMPRLPLCLAYQVDPCDSGWNVRMALTRLKGEQLDGWLQRAAEAAVAATPQEPWTSHIQGGVVLARKLLGQLGPTLDRLAPLAWHRDVNSHNVLVCSETSKDGQLQPTDGEDDASFYLCDLGLAVDSQTWVSPEEAAWRITDIGGDCRYWPASCWMVHCFGADYLEERPYFCRQYLNRLDIHALGITAIEVLCSSALAVRDAGAPSQEGADPGGCWSWLLDTWQRYHETVSAWWQAIYTVFSSGGDFRPVHSWLVEIGAPDKVISLVGDLRLALCTC</sequence>
<feature type="non-terminal residue" evidence="3">
    <location>
        <position position="1"/>
    </location>
</feature>
<dbReference type="OrthoDB" id="442833at2759"/>
<organism evidence="3 4">
    <name type="scientific">Polarella glacialis</name>
    <name type="common">Dinoflagellate</name>
    <dbReference type="NCBI Taxonomy" id="89957"/>
    <lineage>
        <taxon>Eukaryota</taxon>
        <taxon>Sar</taxon>
        <taxon>Alveolata</taxon>
        <taxon>Dinophyceae</taxon>
        <taxon>Suessiales</taxon>
        <taxon>Suessiaceae</taxon>
        <taxon>Polarella</taxon>
    </lineage>
</organism>
<keyword evidence="1" id="KW-0067">ATP-binding</keyword>
<dbReference type="EMBL" id="CAJNNV010001768">
    <property type="protein sequence ID" value="CAE8585772.1"/>
    <property type="molecule type" value="Genomic_DNA"/>
</dbReference>
<dbReference type="Gene3D" id="1.10.510.10">
    <property type="entry name" value="Transferase(Phosphotransferase) domain 1"/>
    <property type="match status" value="1"/>
</dbReference>
<feature type="domain" description="Protein kinase" evidence="2">
    <location>
        <begin position="137"/>
        <end position="489"/>
    </location>
</feature>
<dbReference type="GO" id="GO:0004672">
    <property type="term" value="F:protein kinase activity"/>
    <property type="evidence" value="ECO:0007669"/>
    <property type="project" value="InterPro"/>
</dbReference>
<dbReference type="AlphaFoldDB" id="A0A813DIA9"/>
<proteinExistence type="predicted"/>
<dbReference type="PROSITE" id="PS50011">
    <property type="entry name" value="PROTEIN_KINASE_DOM"/>
    <property type="match status" value="1"/>
</dbReference>
<dbReference type="InterPro" id="IPR017441">
    <property type="entry name" value="Protein_kinase_ATP_BS"/>
</dbReference>
<comment type="caution">
    <text evidence="3">The sequence shown here is derived from an EMBL/GenBank/DDBJ whole genome shotgun (WGS) entry which is preliminary data.</text>
</comment>
<evidence type="ECO:0000256" key="1">
    <source>
        <dbReference type="PROSITE-ProRule" id="PRU10141"/>
    </source>
</evidence>
<reference evidence="3" key="1">
    <citation type="submission" date="2021-02" db="EMBL/GenBank/DDBJ databases">
        <authorList>
            <person name="Dougan E. K."/>
            <person name="Rhodes N."/>
            <person name="Thang M."/>
            <person name="Chan C."/>
        </authorList>
    </citation>
    <scope>NUCLEOTIDE SEQUENCE</scope>
</reference>
<name>A0A813DIA9_POLGL</name>
<accession>A0A813DIA9</accession>
<gene>
    <name evidence="3" type="ORF">PGLA1383_LOCUS4675</name>
</gene>
<keyword evidence="4" id="KW-1185">Reference proteome</keyword>
<feature type="non-terminal residue" evidence="3">
    <location>
        <position position="489"/>
    </location>
</feature>
<evidence type="ECO:0000313" key="4">
    <source>
        <dbReference type="Proteomes" id="UP000654075"/>
    </source>
</evidence>
<dbReference type="GO" id="GO:0005524">
    <property type="term" value="F:ATP binding"/>
    <property type="evidence" value="ECO:0007669"/>
    <property type="project" value="UniProtKB-UniRule"/>
</dbReference>
<dbReference type="Proteomes" id="UP000654075">
    <property type="component" value="Unassembled WGS sequence"/>
</dbReference>